<dbReference type="KEGG" id="ati:AL072_17155"/>
<protein>
    <submittedName>
        <fullName evidence="1">Uncharacterized protein</fullName>
    </submittedName>
</protein>
<reference evidence="2" key="1">
    <citation type="submission" date="2015-08" db="EMBL/GenBank/DDBJ databases">
        <title>Complete Genome Sequence of Azospirillum thiophilum BV-S.</title>
        <authorList>
            <person name="Fomenkov A."/>
            <person name="Vincze T."/>
            <person name="Grabovich M."/>
            <person name="Dubinina G."/>
            <person name="Orlova M."/>
            <person name="Belousova E."/>
            <person name="Roberts R.J."/>
        </authorList>
    </citation>
    <scope>NUCLEOTIDE SEQUENCE [LARGE SCALE GENOMIC DNA]</scope>
    <source>
        <strain evidence="2">BV-S</strain>
    </source>
</reference>
<dbReference type="Proteomes" id="UP000069935">
    <property type="component" value="Chromosome 2"/>
</dbReference>
<sequence>MARTNDFALAYASAHEEAGMTRINLAPILHRIAEDPNYFFSDELLALAGHCPAHGDTRKEDFEKVAINTLLGVLYVDLRDHIIARMPLDETGQLRLSTPPDSPHGLDFTDPENMAAADPDRMVGFLRDSVCHLLDAVIKDWAIKVMVEEEHCREEGTITELAAAGYVLGRELQKSVLHGPSGYDMLSITKTGSHTALHVCWNLVEAAPLLRPGLEAAAYDDLVRRSLKQVLPLAMGSLGMLCQFMAAGRIEADDHQAIHPLRPDQSAFLYDPDKDLIVLNTDLIEPTAMVGERHYTGCPAFYANGLINLYMEIVLTLAAQHGMYVRLQGRAAGLASQLRGMTGS</sequence>
<keyword evidence="2" id="KW-1185">Reference proteome</keyword>
<evidence type="ECO:0000313" key="2">
    <source>
        <dbReference type="Proteomes" id="UP000069935"/>
    </source>
</evidence>
<organism evidence="1 2">
    <name type="scientific">Azospirillum thiophilum</name>
    <dbReference type="NCBI Taxonomy" id="528244"/>
    <lineage>
        <taxon>Bacteria</taxon>
        <taxon>Pseudomonadati</taxon>
        <taxon>Pseudomonadota</taxon>
        <taxon>Alphaproteobacteria</taxon>
        <taxon>Rhodospirillales</taxon>
        <taxon>Azospirillaceae</taxon>
        <taxon>Azospirillum</taxon>
    </lineage>
</organism>
<reference evidence="1 2" key="2">
    <citation type="journal article" date="2016" name="Genome Announc.">
        <title>Complete Genome Sequence of a Strain of Azospirillum thiophilum Isolated from a Sulfide Spring.</title>
        <authorList>
            <person name="Fomenkov A."/>
            <person name="Vincze T."/>
            <person name="Grabovich M."/>
            <person name="Anton B.P."/>
            <person name="Dubinina G."/>
            <person name="Orlova M."/>
            <person name="Belousova E."/>
            <person name="Roberts R.J."/>
        </authorList>
    </citation>
    <scope>NUCLEOTIDE SEQUENCE [LARGE SCALE GENOMIC DNA]</scope>
    <source>
        <strain evidence="1 2">BV-S</strain>
    </source>
</reference>
<accession>A0AAC8W099</accession>
<dbReference type="EMBL" id="CP012402">
    <property type="protein sequence ID" value="ALG72733.1"/>
    <property type="molecule type" value="Genomic_DNA"/>
</dbReference>
<proteinExistence type="predicted"/>
<dbReference type="RefSeq" id="WP_045583043.1">
    <property type="nucleotide sequence ID" value="NZ_CP012402.1"/>
</dbReference>
<dbReference type="AlphaFoldDB" id="A0AAC8W099"/>
<evidence type="ECO:0000313" key="1">
    <source>
        <dbReference type="EMBL" id="ALG72733.1"/>
    </source>
</evidence>
<gene>
    <name evidence="1" type="ORF">AL072_17155</name>
</gene>
<name>A0AAC8W099_9PROT</name>